<dbReference type="Pfam" id="PF01066">
    <property type="entry name" value="CDP-OH_P_transf"/>
    <property type="match status" value="1"/>
</dbReference>
<dbReference type="EMBL" id="JABKKF010000003">
    <property type="protein sequence ID" value="NPD91786.1"/>
    <property type="molecule type" value="Genomic_DNA"/>
</dbReference>
<feature type="transmembrane region" description="Helical" evidence="1">
    <location>
        <begin position="73"/>
        <end position="93"/>
    </location>
</feature>
<evidence type="ECO:0000313" key="3">
    <source>
        <dbReference type="Proteomes" id="UP000714420"/>
    </source>
</evidence>
<accession>A0ABX2AKQ6</accession>
<gene>
    <name evidence="2" type="ORF">HPS56_05380</name>
</gene>
<feature type="transmembrane region" description="Helical" evidence="1">
    <location>
        <begin position="105"/>
        <end position="124"/>
    </location>
</feature>
<name>A0ABX2AKQ6_9BACT</name>
<organism evidence="2 3">
    <name type="scientific">Xylanibacter muris</name>
    <dbReference type="NCBI Taxonomy" id="2736290"/>
    <lineage>
        <taxon>Bacteria</taxon>
        <taxon>Pseudomonadati</taxon>
        <taxon>Bacteroidota</taxon>
        <taxon>Bacteroidia</taxon>
        <taxon>Bacteroidales</taxon>
        <taxon>Prevotellaceae</taxon>
        <taxon>Xylanibacter</taxon>
    </lineage>
</organism>
<dbReference type="RefSeq" id="WP_172275054.1">
    <property type="nucleotide sequence ID" value="NZ_CASGMU010000005.1"/>
</dbReference>
<keyword evidence="1" id="KW-1133">Transmembrane helix</keyword>
<protein>
    <submittedName>
        <fullName evidence="2">CDP-alcohol phosphatidyltransferase family protein</fullName>
    </submittedName>
</protein>
<dbReference type="Gene3D" id="1.20.120.1760">
    <property type="match status" value="1"/>
</dbReference>
<evidence type="ECO:0000256" key="1">
    <source>
        <dbReference type="SAM" id="Phobius"/>
    </source>
</evidence>
<reference evidence="2 3" key="1">
    <citation type="submission" date="2020-05" db="EMBL/GenBank/DDBJ databases">
        <title>Distinct polysaccharide utilization as determinants for interspecies competition between intestinal Prevotella spp.</title>
        <authorList>
            <person name="Galvez E.J.C."/>
            <person name="Iljazovic A."/>
            <person name="Strowig T."/>
        </authorList>
    </citation>
    <scope>NUCLEOTIDE SEQUENCE [LARGE SCALE GENOMIC DNA]</scope>
    <source>
        <strain evidence="2 3">PMUR</strain>
    </source>
</reference>
<sequence>MKNSTFRKLLRESFKSDDTEEWLDVHFTRPIGLAFALMWRRLHVHPNFVTLLGIVLGAAAGVMFYFVDIWYNVAGVVLLMFANFCDSTDGQLARLTGQKTLVGRILDGFSSDVWFFFIYMAIVLRLWNDPIPFTDFSWGILGFVMCAFAGFVSHTNQCLLSDYYRQIHLYFLLGKNGSELDDSKTQWEVFNSLPKKGAFMQRTFYYNYAKYCARQERRTPKFQAFFKNVKREWPNAEDMPRELREEFRAGSLPLMKYTNLLTFNARAITLYLACLLNVPYVYPLVEIFVFFIMYTHMHNSHEALCERLDKKYFR</sequence>
<proteinExistence type="predicted"/>
<keyword evidence="1" id="KW-0812">Transmembrane</keyword>
<feature type="transmembrane region" description="Helical" evidence="1">
    <location>
        <begin position="48"/>
        <end position="67"/>
    </location>
</feature>
<feature type="transmembrane region" description="Helical" evidence="1">
    <location>
        <begin position="270"/>
        <end position="294"/>
    </location>
</feature>
<feature type="transmembrane region" description="Helical" evidence="1">
    <location>
        <begin position="136"/>
        <end position="155"/>
    </location>
</feature>
<comment type="caution">
    <text evidence="2">The sequence shown here is derived from an EMBL/GenBank/DDBJ whole genome shotgun (WGS) entry which is preliminary data.</text>
</comment>
<dbReference type="Proteomes" id="UP000714420">
    <property type="component" value="Unassembled WGS sequence"/>
</dbReference>
<dbReference type="InterPro" id="IPR000462">
    <property type="entry name" value="CDP-OH_P_trans"/>
</dbReference>
<keyword evidence="1" id="KW-0472">Membrane</keyword>
<keyword evidence="3" id="KW-1185">Reference proteome</keyword>
<dbReference type="InterPro" id="IPR043130">
    <property type="entry name" value="CDP-OH_PTrfase_TM_dom"/>
</dbReference>
<evidence type="ECO:0000313" key="2">
    <source>
        <dbReference type="EMBL" id="NPD91786.1"/>
    </source>
</evidence>